<dbReference type="PROSITE" id="PS50994">
    <property type="entry name" value="INTEGRASE"/>
    <property type="match status" value="1"/>
</dbReference>
<dbReference type="SUPFAM" id="SSF53098">
    <property type="entry name" value="Ribonuclease H-like"/>
    <property type="match status" value="1"/>
</dbReference>
<evidence type="ECO:0000259" key="1">
    <source>
        <dbReference type="PROSITE" id="PS50994"/>
    </source>
</evidence>
<gene>
    <name evidence="2" type="ORF">HER31_11435</name>
</gene>
<dbReference type="InterPro" id="IPR001584">
    <property type="entry name" value="Integrase_cat-core"/>
</dbReference>
<feature type="domain" description="Integrase catalytic" evidence="1">
    <location>
        <begin position="152"/>
        <end position="328"/>
    </location>
</feature>
<dbReference type="GO" id="GO:0015074">
    <property type="term" value="P:DNA integration"/>
    <property type="evidence" value="ECO:0007669"/>
    <property type="project" value="InterPro"/>
</dbReference>
<proteinExistence type="predicted"/>
<dbReference type="SUPFAM" id="SSF46689">
    <property type="entry name" value="Homeodomain-like"/>
    <property type="match status" value="1"/>
</dbReference>
<dbReference type="InterPro" id="IPR036397">
    <property type="entry name" value="RNaseH_sf"/>
</dbReference>
<evidence type="ECO:0000313" key="3">
    <source>
        <dbReference type="Proteomes" id="UP000501602"/>
    </source>
</evidence>
<accession>A0A6H1UI26</accession>
<evidence type="ECO:0000313" key="2">
    <source>
        <dbReference type="EMBL" id="QIZ77442.1"/>
    </source>
</evidence>
<dbReference type="Gene3D" id="3.30.420.10">
    <property type="entry name" value="Ribonuclease H-like superfamily/Ribonuclease H"/>
    <property type="match status" value="1"/>
</dbReference>
<dbReference type="RefSeq" id="WP_168660702.1">
    <property type="nucleotide sequence ID" value="NZ_CP051180.1"/>
</dbReference>
<dbReference type="Pfam" id="PF00665">
    <property type="entry name" value="rve"/>
    <property type="match status" value="1"/>
</dbReference>
<keyword evidence="3" id="KW-1185">Reference proteome</keyword>
<name>A0A6H1UI26_9GAMM</name>
<dbReference type="EMBL" id="CP051180">
    <property type="protein sequence ID" value="QIZ77442.1"/>
    <property type="molecule type" value="Genomic_DNA"/>
</dbReference>
<dbReference type="InterPro" id="IPR009057">
    <property type="entry name" value="Homeodomain-like_sf"/>
</dbReference>
<dbReference type="KEGG" id="fes:HER31_11435"/>
<dbReference type="PANTHER" id="PTHR46889:SF4">
    <property type="entry name" value="TRANSPOSASE INSO FOR INSERTION SEQUENCE ELEMENT IS911B-RELATED"/>
    <property type="match status" value="1"/>
</dbReference>
<dbReference type="Pfam" id="PF13551">
    <property type="entry name" value="HTH_29"/>
    <property type="match status" value="1"/>
</dbReference>
<reference evidence="2 3" key="1">
    <citation type="submission" date="2020-04" db="EMBL/GenBank/DDBJ databases">
        <title>Ferrimonas sp. S7 isolated from sea water.</title>
        <authorList>
            <person name="Bae S.S."/>
            <person name="Baek K."/>
        </authorList>
    </citation>
    <scope>NUCLEOTIDE SEQUENCE [LARGE SCALE GENOMIC DNA]</scope>
    <source>
        <strain evidence="2 3">S7</strain>
    </source>
</reference>
<organism evidence="2 3">
    <name type="scientific">Ferrimonas lipolytica</name>
    <dbReference type="NCBI Taxonomy" id="2724191"/>
    <lineage>
        <taxon>Bacteria</taxon>
        <taxon>Pseudomonadati</taxon>
        <taxon>Pseudomonadota</taxon>
        <taxon>Gammaproteobacteria</taxon>
        <taxon>Alteromonadales</taxon>
        <taxon>Ferrimonadaceae</taxon>
        <taxon>Ferrimonas</taxon>
    </lineage>
</organism>
<dbReference type="AlphaFoldDB" id="A0A6H1UI26"/>
<dbReference type="Proteomes" id="UP000501602">
    <property type="component" value="Chromosome"/>
</dbReference>
<dbReference type="InterPro" id="IPR012337">
    <property type="entry name" value="RNaseH-like_sf"/>
</dbReference>
<dbReference type="InterPro" id="IPR050900">
    <property type="entry name" value="Transposase_IS3/IS150/IS904"/>
</dbReference>
<sequence length="334" mass="38028">MSNNEIRSKLALLQLAKEMGSVSRACDIMGYSRDSYYRFKRQYESAGEIGLRNLSRKKPAMKNRVAPEVEAQVIEIALDYPNYGQARVAELLTARGCVISPSGVRAIWVRHHLATKRNRQLALQNSLEQRSNGDNSLTSELYQIQQDQSQLECHFPGDVCVQDTYKLGEVGGLGVLYQHTFVDAYSQFAHAWVSTTNDTAAAAEFLLQQVTPWYQQQQLPIGTILTDKGAEFFGSRSKAYQTAIERLGCGHVHMRAYNGPVVNGLAARFHTLIWNELYEALFKQQRFDDLDQLQQHLQQWLLRYNHQYAIAGRYTLGKTPEETIEVSRHLVPEQ</sequence>
<dbReference type="GO" id="GO:0003676">
    <property type="term" value="F:nucleic acid binding"/>
    <property type="evidence" value="ECO:0007669"/>
    <property type="project" value="InterPro"/>
</dbReference>
<protein>
    <submittedName>
        <fullName evidence="2">Transposase</fullName>
    </submittedName>
</protein>
<dbReference type="PANTHER" id="PTHR46889">
    <property type="entry name" value="TRANSPOSASE INSF FOR INSERTION SEQUENCE IS3B-RELATED"/>
    <property type="match status" value="1"/>
</dbReference>